<feature type="compositionally biased region" description="Polar residues" evidence="2">
    <location>
        <begin position="52"/>
        <end position="63"/>
    </location>
</feature>
<feature type="compositionally biased region" description="Basic and acidic residues" evidence="2">
    <location>
        <begin position="1"/>
        <end position="12"/>
    </location>
</feature>
<evidence type="ECO:0000256" key="2">
    <source>
        <dbReference type="SAM" id="MobiDB-lite"/>
    </source>
</evidence>
<feature type="coiled-coil region" evidence="1">
    <location>
        <begin position="373"/>
        <end position="442"/>
    </location>
</feature>
<sequence length="698" mass="77191">MDKRPADSRRDQTSQQKSSHSSNTANSNSNNSHNQHNNRYYIKKSKRRNSKKGTGSSPQTGELSQCVESRQQQEQQQLNSQQKSYISALANSAAQTDYGKIYWQQSPLQQQLRATQNSQRLFTAASDPAVCGYSPMPLTYAMEPVSLPPMYQLFQPVPRPSYHSYQGRGRQNHAQGASGILGGKTTPPFNHLNGYLSLQENNVGYSTGVGYQNGDYTSLPPAANIQNGVAAQELGSEHRRYSDPGLGPLEIPKFGKSDDSESIDSGSSGTTVGRSNKLVLSLIEQVTALKESNSQLFKELHQTKAELETVKMELTRLKQSSFADYQPGMLSDIVREMREAAKVREESLISKVKSMMNEKQPFSSIPDTSTTELDELKNQLARITDEKTKTEVRLAKVEQELAALKSSANDEGQEIVALEEETLALRRELQEAMASRNKAQNQASKCVVKNAEVAAASPRSVTPDNHHVTKTKIITTHNYTTVTQSSQPQHSAVITSNTDHATAPLASQKNDTDPDTDPDTDHVTDFSPIDLKLCQNNPPNNENTLAKFKPIFEEEIGADFLLFKHEIDDNISAKNDFINSTSTPMKIDGSCNNDPVITNDAIRAVFDECMQDCNDQEFFNDETDDRKSPDIIGLHQGIRAKNFTPNDRIVDIPEVAVVDGKSFGRVNIVKKPACSVRIINSKGLKPPPTKATYTTAYI</sequence>
<keyword evidence="3" id="KW-1185">Reference proteome</keyword>
<evidence type="ECO:0000256" key="1">
    <source>
        <dbReference type="SAM" id="Coils"/>
    </source>
</evidence>
<evidence type="ECO:0000313" key="3">
    <source>
        <dbReference type="Proteomes" id="UP000829291"/>
    </source>
</evidence>
<accession>A0A6J0BSI4</accession>
<dbReference type="InParanoid" id="A0A6J0BSI4"/>
<keyword evidence="1" id="KW-0175">Coiled coil</keyword>
<evidence type="ECO:0000313" key="4">
    <source>
        <dbReference type="RefSeq" id="XP_015517464.2"/>
    </source>
</evidence>
<feature type="compositionally biased region" description="Basic residues" evidence="2">
    <location>
        <begin position="41"/>
        <end position="51"/>
    </location>
</feature>
<dbReference type="GeneID" id="107222562"/>
<protein>
    <submittedName>
        <fullName evidence="4">Uncharacterized protein LOC107222562 isoform X1</fullName>
    </submittedName>
</protein>
<dbReference type="PANTHER" id="PTHR23159">
    <property type="entry name" value="CENTROSOMAL PROTEIN 2"/>
    <property type="match status" value="1"/>
</dbReference>
<dbReference type="RefSeq" id="XP_015517464.2">
    <property type="nucleotide sequence ID" value="XM_015661978.2"/>
</dbReference>
<gene>
    <name evidence="4" type="primary">LOC107222562</name>
</gene>
<name>A0A6J0BSI4_NEOLC</name>
<dbReference type="OrthoDB" id="6621649at2759"/>
<feature type="compositionally biased region" description="Low complexity" evidence="2">
    <location>
        <begin position="64"/>
        <end position="79"/>
    </location>
</feature>
<reference evidence="4" key="1">
    <citation type="submission" date="2025-08" db="UniProtKB">
        <authorList>
            <consortium name="RefSeq"/>
        </authorList>
    </citation>
    <scope>IDENTIFICATION</scope>
    <source>
        <tissue evidence="4">Thorax and Abdomen</tissue>
    </source>
</reference>
<feature type="region of interest" description="Disordered" evidence="2">
    <location>
        <begin position="501"/>
        <end position="521"/>
    </location>
</feature>
<proteinExistence type="predicted"/>
<feature type="region of interest" description="Disordered" evidence="2">
    <location>
        <begin position="1"/>
        <end position="79"/>
    </location>
</feature>
<feature type="region of interest" description="Disordered" evidence="2">
    <location>
        <begin position="238"/>
        <end position="272"/>
    </location>
</feature>
<dbReference type="Proteomes" id="UP000829291">
    <property type="component" value="Chromosome 7"/>
</dbReference>
<organism evidence="4">
    <name type="scientific">Neodiprion lecontei</name>
    <name type="common">Redheaded pine sawfly</name>
    <dbReference type="NCBI Taxonomy" id="441921"/>
    <lineage>
        <taxon>Eukaryota</taxon>
        <taxon>Metazoa</taxon>
        <taxon>Ecdysozoa</taxon>
        <taxon>Arthropoda</taxon>
        <taxon>Hexapoda</taxon>
        <taxon>Insecta</taxon>
        <taxon>Pterygota</taxon>
        <taxon>Neoptera</taxon>
        <taxon>Endopterygota</taxon>
        <taxon>Hymenoptera</taxon>
        <taxon>Tenthredinoidea</taxon>
        <taxon>Diprionidae</taxon>
        <taxon>Diprioninae</taxon>
        <taxon>Neodiprion</taxon>
    </lineage>
</organism>
<feature type="coiled-coil region" evidence="1">
    <location>
        <begin position="293"/>
        <end position="320"/>
    </location>
</feature>
<dbReference type="PANTHER" id="PTHR23159:SF31">
    <property type="entry name" value="CENTROSOME-ASSOCIATED PROTEIN CEP250 ISOFORM X1"/>
    <property type="match status" value="1"/>
</dbReference>
<dbReference type="AlphaFoldDB" id="A0A6J0BSI4"/>
<dbReference type="KEGG" id="nlo:107222562"/>
<feature type="compositionally biased region" description="Low complexity" evidence="2">
    <location>
        <begin position="18"/>
        <end position="38"/>
    </location>
</feature>